<feature type="transmembrane region" description="Helical" evidence="1">
    <location>
        <begin position="275"/>
        <end position="293"/>
    </location>
</feature>
<keyword evidence="1" id="KW-0472">Membrane</keyword>
<name>A0A1I5WDK9_9BACT</name>
<protein>
    <submittedName>
        <fullName evidence="3">Peptidoglycan/LPS O-acetylase OafA/YrhL, contains acyltransferase and SGNH-hydrolase domains</fullName>
    </submittedName>
</protein>
<evidence type="ECO:0000259" key="2">
    <source>
        <dbReference type="Pfam" id="PF01757"/>
    </source>
</evidence>
<feature type="transmembrane region" description="Helical" evidence="1">
    <location>
        <begin position="305"/>
        <end position="326"/>
    </location>
</feature>
<dbReference type="GO" id="GO:0016747">
    <property type="term" value="F:acyltransferase activity, transferring groups other than amino-acyl groups"/>
    <property type="evidence" value="ECO:0007669"/>
    <property type="project" value="InterPro"/>
</dbReference>
<dbReference type="InterPro" id="IPR050879">
    <property type="entry name" value="Acyltransferase_3"/>
</dbReference>
<keyword evidence="3" id="KW-0378">Hydrolase</keyword>
<gene>
    <name evidence="3" type="ORF">SAMN05444277_106116</name>
</gene>
<accession>A0A1I5WDK9</accession>
<feature type="transmembrane region" description="Helical" evidence="1">
    <location>
        <begin position="236"/>
        <end position="255"/>
    </location>
</feature>
<dbReference type="PANTHER" id="PTHR23028">
    <property type="entry name" value="ACETYLTRANSFERASE"/>
    <property type="match status" value="1"/>
</dbReference>
<keyword evidence="3" id="KW-0808">Transferase</keyword>
<evidence type="ECO:0000256" key="1">
    <source>
        <dbReference type="SAM" id="Phobius"/>
    </source>
</evidence>
<keyword evidence="3" id="KW-0012">Acyltransferase</keyword>
<dbReference type="InterPro" id="IPR002656">
    <property type="entry name" value="Acyl_transf_3_dom"/>
</dbReference>
<reference evidence="3 4" key="1">
    <citation type="submission" date="2016-10" db="EMBL/GenBank/DDBJ databases">
        <authorList>
            <person name="de Groot N.N."/>
        </authorList>
    </citation>
    <scope>NUCLEOTIDE SEQUENCE [LARGE SCALE GENOMIC DNA]</scope>
    <source>
        <strain evidence="3 4">DSM 28286</strain>
    </source>
</reference>
<feature type="transmembrane region" description="Helical" evidence="1">
    <location>
        <begin position="178"/>
        <end position="194"/>
    </location>
</feature>
<dbReference type="RefSeq" id="WP_090658416.1">
    <property type="nucleotide sequence ID" value="NZ_FOXQ01000006.1"/>
</dbReference>
<feature type="transmembrane region" description="Helical" evidence="1">
    <location>
        <begin position="338"/>
        <end position="358"/>
    </location>
</feature>
<dbReference type="Pfam" id="PF01757">
    <property type="entry name" value="Acyl_transf_3"/>
    <property type="match status" value="1"/>
</dbReference>
<evidence type="ECO:0000313" key="4">
    <source>
        <dbReference type="Proteomes" id="UP000199031"/>
    </source>
</evidence>
<sequence length="369" mass="43082">MNKINSRNFNVRKLIFPYDDKKDHFKALDGLRGLAVLLVIVSHASLDKIYAFQHADFSGMGKPGVFLFFVLSAYLLDRQIIVGFVNGKANIKFWMNYFLRRFMRIYPMYVIALFTFYLCYKVGFGSPIHDLPTIFRHLTLQQGLGIFWSIAVEFKYYFISPLIMAFCNYALRWDLKKVTAFILAIMIVSVYLQMRNKYDEITLVRYLPIFLSGTLLSIYEVVLEKRHNLQLFKSKGLGYAGLFCCLLIIISIPSVYTCLFLKPGEKYPIADSIFYLPYAIVWCVILMAVKYGSLNFLRSFFEITAIRFLGVISFSMYLFHLLFLKIAGMPKLHIPQYAQFYVFLLIACCASFFSYVLIERNLQKIKIRY</sequence>
<dbReference type="EMBL" id="FOXQ01000006">
    <property type="protein sequence ID" value="SFQ17810.1"/>
    <property type="molecule type" value="Genomic_DNA"/>
</dbReference>
<feature type="transmembrane region" description="Helical" evidence="1">
    <location>
        <begin position="31"/>
        <end position="52"/>
    </location>
</feature>
<proteinExistence type="predicted"/>
<feature type="transmembrane region" description="Helical" evidence="1">
    <location>
        <begin position="206"/>
        <end position="224"/>
    </location>
</feature>
<evidence type="ECO:0000313" key="3">
    <source>
        <dbReference type="EMBL" id="SFQ17810.1"/>
    </source>
</evidence>
<keyword evidence="1" id="KW-1133">Transmembrane helix</keyword>
<dbReference type="GO" id="GO:0016020">
    <property type="term" value="C:membrane"/>
    <property type="evidence" value="ECO:0007669"/>
    <property type="project" value="TreeGrafter"/>
</dbReference>
<dbReference type="OrthoDB" id="290051at2"/>
<feature type="domain" description="Acyltransferase 3" evidence="2">
    <location>
        <begin position="26"/>
        <end position="353"/>
    </location>
</feature>
<dbReference type="GO" id="GO:0000271">
    <property type="term" value="P:polysaccharide biosynthetic process"/>
    <property type="evidence" value="ECO:0007669"/>
    <property type="project" value="TreeGrafter"/>
</dbReference>
<feature type="transmembrane region" description="Helical" evidence="1">
    <location>
        <begin position="146"/>
        <end position="171"/>
    </location>
</feature>
<dbReference type="Proteomes" id="UP000199031">
    <property type="component" value="Unassembled WGS sequence"/>
</dbReference>
<feature type="transmembrane region" description="Helical" evidence="1">
    <location>
        <begin position="106"/>
        <end position="126"/>
    </location>
</feature>
<dbReference type="GO" id="GO:0016787">
    <property type="term" value="F:hydrolase activity"/>
    <property type="evidence" value="ECO:0007669"/>
    <property type="project" value="UniProtKB-KW"/>
</dbReference>
<dbReference type="PANTHER" id="PTHR23028:SF53">
    <property type="entry name" value="ACYL_TRANSF_3 DOMAIN-CONTAINING PROTEIN"/>
    <property type="match status" value="1"/>
</dbReference>
<feature type="transmembrane region" description="Helical" evidence="1">
    <location>
        <begin position="64"/>
        <end position="85"/>
    </location>
</feature>
<keyword evidence="1" id="KW-0812">Transmembrane</keyword>
<dbReference type="STRING" id="1465490.SAMN05444277_106116"/>
<organism evidence="3 4">
    <name type="scientific">Parafilimonas terrae</name>
    <dbReference type="NCBI Taxonomy" id="1465490"/>
    <lineage>
        <taxon>Bacteria</taxon>
        <taxon>Pseudomonadati</taxon>
        <taxon>Bacteroidota</taxon>
        <taxon>Chitinophagia</taxon>
        <taxon>Chitinophagales</taxon>
        <taxon>Chitinophagaceae</taxon>
        <taxon>Parafilimonas</taxon>
    </lineage>
</organism>
<keyword evidence="4" id="KW-1185">Reference proteome</keyword>
<dbReference type="AlphaFoldDB" id="A0A1I5WDK9"/>